<evidence type="ECO:0000313" key="1">
    <source>
        <dbReference type="EMBL" id="MBD1365675.1"/>
    </source>
</evidence>
<accession>A0ABR7WTP5</accession>
<dbReference type="PANTHER" id="PTHR41260:SF1">
    <property type="entry name" value="PROTEIN ECSC"/>
    <property type="match status" value="1"/>
</dbReference>
<organism evidence="1 2">
    <name type="scientific">Mucilaginibacter pankratovii</name>
    <dbReference type="NCBI Taxonomy" id="2772110"/>
    <lineage>
        <taxon>Bacteria</taxon>
        <taxon>Pseudomonadati</taxon>
        <taxon>Bacteroidota</taxon>
        <taxon>Sphingobacteriia</taxon>
        <taxon>Sphingobacteriales</taxon>
        <taxon>Sphingobacteriaceae</taxon>
        <taxon>Mucilaginibacter</taxon>
    </lineage>
</organism>
<dbReference type="RefSeq" id="WP_191190336.1">
    <property type="nucleotide sequence ID" value="NZ_JACWMY010000009.1"/>
</dbReference>
<sequence>MDAYEEQAYVLLSQWRQNMQKKPSLANRIAKGLQNKINSIIPEKAHQVITVTIEKMVKAVLFGAKYTATDRLAPDASLLLRESYVKRQIGIYQKTAAVEGAAIGTGGILLGFAEFPILIGIKMKLLFNIAALYGFDVKDYKERLYILYIFQLTFCSQQRRNKVYHLLENWESYSRLLPAGSEEFDWRTFQLEYRDYIDLAKMAQLIPVIGAAVGAIANYHLIAQLGETAMNCYRMRVLGGSVVVRR</sequence>
<dbReference type="EMBL" id="JACWMY010000009">
    <property type="protein sequence ID" value="MBD1365675.1"/>
    <property type="molecule type" value="Genomic_DNA"/>
</dbReference>
<dbReference type="Pfam" id="PF12787">
    <property type="entry name" value="EcsC"/>
    <property type="match status" value="1"/>
</dbReference>
<dbReference type="Proteomes" id="UP000606600">
    <property type="component" value="Unassembled WGS sequence"/>
</dbReference>
<dbReference type="PANTHER" id="PTHR41260">
    <property type="entry name" value="PROTEIN ECSC"/>
    <property type="match status" value="1"/>
</dbReference>
<gene>
    <name evidence="1" type="ORF">IDJ77_17805</name>
</gene>
<protein>
    <submittedName>
        <fullName evidence="1">EcsC family protein</fullName>
    </submittedName>
</protein>
<evidence type="ECO:0000313" key="2">
    <source>
        <dbReference type="Proteomes" id="UP000606600"/>
    </source>
</evidence>
<keyword evidence="2" id="KW-1185">Reference proteome</keyword>
<dbReference type="InterPro" id="IPR024787">
    <property type="entry name" value="EcsC"/>
</dbReference>
<reference evidence="1 2" key="1">
    <citation type="submission" date="2020-09" db="EMBL/GenBank/DDBJ databases">
        <title>Novel species of Mucilaginibacter isolated from a glacier on the Tibetan Plateau.</title>
        <authorList>
            <person name="Liu Q."/>
            <person name="Xin Y.-H."/>
        </authorList>
    </citation>
    <scope>NUCLEOTIDE SEQUENCE [LARGE SCALE GENOMIC DNA]</scope>
    <source>
        <strain evidence="1 2">ZT4R22</strain>
    </source>
</reference>
<comment type="caution">
    <text evidence="1">The sequence shown here is derived from an EMBL/GenBank/DDBJ whole genome shotgun (WGS) entry which is preliminary data.</text>
</comment>
<name>A0ABR7WTP5_9SPHI</name>
<proteinExistence type="predicted"/>